<evidence type="ECO:0000313" key="3">
    <source>
        <dbReference type="Proteomes" id="UP001196980"/>
    </source>
</evidence>
<keyword evidence="1" id="KW-1133">Transmembrane helix</keyword>
<dbReference type="Proteomes" id="UP001196980">
    <property type="component" value="Unassembled WGS sequence"/>
</dbReference>
<keyword evidence="1" id="KW-0472">Membrane</keyword>
<evidence type="ECO:0000313" key="2">
    <source>
        <dbReference type="EMBL" id="MBV6340420.1"/>
    </source>
</evidence>
<dbReference type="RefSeq" id="WP_218251041.1">
    <property type="nucleotide sequence ID" value="NZ_JABXWD010000022.1"/>
</dbReference>
<sequence>MEQQPGAIEKLLDNPIGLLILSNVVFFVVYFLWGIVKIQSIPPMPKALIESILGGAK</sequence>
<feature type="transmembrane region" description="Helical" evidence="1">
    <location>
        <begin position="16"/>
        <end position="36"/>
    </location>
</feature>
<dbReference type="EMBL" id="JABXWD010000022">
    <property type="protein sequence ID" value="MBV6340420.1"/>
    <property type="molecule type" value="Genomic_DNA"/>
</dbReference>
<name>A0ABS6RVN9_9BACT</name>
<gene>
    <name evidence="2" type="ORF">HWQ67_02365</name>
</gene>
<comment type="caution">
    <text evidence="2">The sequence shown here is derived from an EMBL/GenBank/DDBJ whole genome shotgun (WGS) entry which is preliminary data.</text>
</comment>
<keyword evidence="3" id="KW-1185">Reference proteome</keyword>
<organism evidence="2 3">
    <name type="scientific">Candidatus Magnetobacterium casense</name>
    <dbReference type="NCBI Taxonomy" id="1455061"/>
    <lineage>
        <taxon>Bacteria</taxon>
        <taxon>Pseudomonadati</taxon>
        <taxon>Nitrospirota</taxon>
        <taxon>Thermodesulfovibrionia</taxon>
        <taxon>Thermodesulfovibrionales</taxon>
        <taxon>Candidatus Magnetobacteriaceae</taxon>
        <taxon>Candidatus Magnetobacterium</taxon>
    </lineage>
</organism>
<reference evidence="2 3" key="1">
    <citation type="journal article" date="2020" name="J Geophys Res Biogeosci">
        <title>Magnetotaxis as an Adaptation to Enable Bacterial Shuttling of Microbial Sulfur and Sulfur Cycling Across Aquatic Oxic#Anoxic Interfaces.</title>
        <authorList>
            <person name="Li J."/>
            <person name="Liu P."/>
            <person name="Wang J."/>
            <person name="Roberts A.P."/>
            <person name="Pan Y."/>
        </authorList>
    </citation>
    <scope>NUCLEOTIDE SEQUENCE [LARGE SCALE GENOMIC DNA]</scope>
    <source>
        <strain evidence="2 3">MYR-1_YQ</strain>
    </source>
</reference>
<protein>
    <submittedName>
        <fullName evidence="2">Uncharacterized protein</fullName>
    </submittedName>
</protein>
<proteinExistence type="predicted"/>
<keyword evidence="1" id="KW-0812">Transmembrane</keyword>
<evidence type="ECO:0000256" key="1">
    <source>
        <dbReference type="SAM" id="Phobius"/>
    </source>
</evidence>
<accession>A0ABS6RVN9</accession>